<dbReference type="AlphaFoldDB" id="A0A1M7PEI6"/>
<proteinExistence type="predicted"/>
<gene>
    <name evidence="1" type="ORF">SAMN05216593_1101</name>
</gene>
<evidence type="ECO:0000313" key="1">
    <source>
        <dbReference type="EMBL" id="SHN15108.1"/>
    </source>
</evidence>
<dbReference type="RefSeq" id="WP_141121871.1">
    <property type="nucleotide sequence ID" value="NZ_FRDA01000010.1"/>
</dbReference>
<accession>A0A1M7PEI6</accession>
<dbReference type="EMBL" id="FRDA01000010">
    <property type="protein sequence ID" value="SHN15108.1"/>
    <property type="molecule type" value="Genomic_DNA"/>
</dbReference>
<reference evidence="1 2" key="1">
    <citation type="submission" date="2016-11" db="EMBL/GenBank/DDBJ databases">
        <authorList>
            <person name="Jaros S."/>
            <person name="Januszkiewicz K."/>
            <person name="Wedrychowicz H."/>
        </authorList>
    </citation>
    <scope>NUCLEOTIDE SEQUENCE [LARGE SCALE GENOMIC DNA]</scope>
    <source>
        <strain evidence="1 2">LMG 26898</strain>
    </source>
</reference>
<evidence type="ECO:0000313" key="2">
    <source>
        <dbReference type="Proteomes" id="UP000183983"/>
    </source>
</evidence>
<organism evidence="1 2">
    <name type="scientific">Pseudomonas asturiensis</name>
    <dbReference type="NCBI Taxonomy" id="1190415"/>
    <lineage>
        <taxon>Bacteria</taxon>
        <taxon>Pseudomonadati</taxon>
        <taxon>Pseudomonadota</taxon>
        <taxon>Gammaproteobacteria</taxon>
        <taxon>Pseudomonadales</taxon>
        <taxon>Pseudomonadaceae</taxon>
        <taxon>Pseudomonas</taxon>
    </lineage>
</organism>
<sequence>MLLIDPYIFLPTKGLPYNAQRVEEVKANLKNILRINRHLKYDLIVDQTHWQDIEKRYLRVLSTSFKDAELNVALINLRNLIKKVDTTSVGAIRTWGVKPLYYGFISDEDTLFGGLIARAAAYCITQYGQANLFVEETLGRNIQEHSTGHSRIKERLRWRIYVSRAGLNGAMPVSCIYAPRNIEIPWTTRFDILLPDTGEYSFVPPANWHLRSTPAVVTKKSKPVFLDASGNGWATPNTPGQAYHWDVYLTDPKWAAARGTDQINVTRFGAPESQGVPGTIHHVPTGKASLARGK</sequence>
<dbReference type="OrthoDB" id="9968661at2"/>
<protein>
    <submittedName>
        <fullName evidence="1">Uncharacterized protein</fullName>
    </submittedName>
</protein>
<dbReference type="Proteomes" id="UP000183983">
    <property type="component" value="Unassembled WGS sequence"/>
</dbReference>
<name>A0A1M7PEI6_9PSED</name>